<dbReference type="GO" id="GO:0046872">
    <property type="term" value="F:metal ion binding"/>
    <property type="evidence" value="ECO:0007669"/>
    <property type="project" value="UniProtKB-KW"/>
</dbReference>
<evidence type="ECO:0000256" key="2">
    <source>
        <dbReference type="ARBA" id="ARBA00022801"/>
    </source>
</evidence>
<dbReference type="SUPFAM" id="SSF56300">
    <property type="entry name" value="Metallo-dependent phosphatases"/>
    <property type="match status" value="1"/>
</dbReference>
<keyword evidence="3" id="KW-0408">Iron</keyword>
<proteinExistence type="inferred from homology"/>
<keyword evidence="2" id="KW-0378">Hydrolase</keyword>
<evidence type="ECO:0000259" key="5">
    <source>
        <dbReference type="Pfam" id="PF00149"/>
    </source>
</evidence>
<dbReference type="EMBL" id="VWAW01000016">
    <property type="protein sequence ID" value="KAA5170808.1"/>
    <property type="molecule type" value="Genomic_DNA"/>
</dbReference>
<evidence type="ECO:0000256" key="3">
    <source>
        <dbReference type="ARBA" id="ARBA00023004"/>
    </source>
</evidence>
<dbReference type="InterPro" id="IPR050884">
    <property type="entry name" value="CNP_phosphodiesterase-III"/>
</dbReference>
<name>A0A5M5PW75_BACFG</name>
<gene>
    <name evidence="7" type="ORF">F2Z29_17965</name>
    <name evidence="6" type="ORF">F3B44_23105</name>
</gene>
<evidence type="ECO:0000256" key="4">
    <source>
        <dbReference type="ARBA" id="ARBA00025742"/>
    </source>
</evidence>
<dbReference type="Pfam" id="PF00149">
    <property type="entry name" value="Metallophos"/>
    <property type="match status" value="1"/>
</dbReference>
<organism evidence="7 8">
    <name type="scientific">Bacteroides fragilis</name>
    <dbReference type="NCBI Taxonomy" id="817"/>
    <lineage>
        <taxon>Bacteria</taxon>
        <taxon>Pseudomonadati</taxon>
        <taxon>Bacteroidota</taxon>
        <taxon>Bacteroidia</taxon>
        <taxon>Bacteroidales</taxon>
        <taxon>Bacteroidaceae</taxon>
        <taxon>Bacteroides</taxon>
    </lineage>
</organism>
<keyword evidence="1" id="KW-0479">Metal-binding</keyword>
<comment type="caution">
    <text evidence="7">The sequence shown here is derived from an EMBL/GenBank/DDBJ whole genome shotgun (WGS) entry which is preliminary data.</text>
</comment>
<dbReference type="PANTHER" id="PTHR42988:SF2">
    <property type="entry name" value="CYCLIC NUCLEOTIDE PHOSPHODIESTERASE CBUA0032-RELATED"/>
    <property type="match status" value="1"/>
</dbReference>
<evidence type="ECO:0000313" key="6">
    <source>
        <dbReference type="EMBL" id="KAA4747325.1"/>
    </source>
</evidence>
<dbReference type="Proteomes" id="UP000436803">
    <property type="component" value="Unassembled WGS sequence"/>
</dbReference>
<dbReference type="Proteomes" id="UP000479773">
    <property type="component" value="Unassembled WGS sequence"/>
</dbReference>
<evidence type="ECO:0000313" key="8">
    <source>
        <dbReference type="Proteomes" id="UP000436803"/>
    </source>
</evidence>
<dbReference type="InterPro" id="IPR029052">
    <property type="entry name" value="Metallo-depent_PP-like"/>
</dbReference>
<dbReference type="RefSeq" id="WP_005804110.1">
    <property type="nucleotide sequence ID" value="NZ_CP117955.1"/>
</dbReference>
<feature type="domain" description="Calcineurin-like phosphoesterase" evidence="5">
    <location>
        <begin position="7"/>
        <end position="274"/>
    </location>
</feature>
<protein>
    <recommendedName>
        <fullName evidence="5">Calcineurin-like phosphoesterase domain-containing protein</fullName>
    </recommendedName>
</protein>
<evidence type="ECO:0000313" key="9">
    <source>
        <dbReference type="Proteomes" id="UP000479773"/>
    </source>
</evidence>
<reference evidence="8 9" key="1">
    <citation type="journal article" date="2019" name="Nat. Med.">
        <title>A library of human gut bacterial isolates paired with longitudinal multiomics data enables mechanistic microbiome research.</title>
        <authorList>
            <person name="Poyet M."/>
            <person name="Groussin M."/>
            <person name="Gibbons S.M."/>
            <person name="Avila-Pacheco J."/>
            <person name="Jiang X."/>
            <person name="Kearney S.M."/>
            <person name="Perrotta A.R."/>
            <person name="Berdy B."/>
            <person name="Zhao S."/>
            <person name="Lieberman T.D."/>
            <person name="Swanson P.K."/>
            <person name="Smith M."/>
            <person name="Roesemann S."/>
            <person name="Alexander J.E."/>
            <person name="Rich S.A."/>
            <person name="Livny J."/>
            <person name="Vlamakis H."/>
            <person name="Clish C."/>
            <person name="Bullock K."/>
            <person name="Deik A."/>
            <person name="Scott J."/>
            <person name="Pierce K.A."/>
            <person name="Xavier R.J."/>
            <person name="Alm E.J."/>
        </authorList>
    </citation>
    <scope>NUCLEOTIDE SEQUENCE [LARGE SCALE GENOMIC DNA]</scope>
    <source>
        <strain evidence="6 9">BIOML-A106</strain>
        <strain evidence="7 8">BIOML-A7</strain>
    </source>
</reference>
<accession>A0A5M5PW75</accession>
<sequence length="504" mass="58773">MNNIVLLNLSDMHCMANNDQQKEIFAAFFKELKSFVENNPVWRPDFIVIPGDIIDGHNKTEEDKVSAYQLARNFIKEVSDWSGLQMNHDVITIPGNHDRIYPPSKLKKNYFKQLNKVFNAFQEGDSSSNTIDVLEQEDELFRLYCSEFADFILDEEITDGKFICPKSLKQSNCRKTIGYKAYDSLKIVFLLLNTEWLISPSQFGATKICCGRRFVIEAVKEIRAKYPDYIIVTTMHHPLSQIEWEEKNIDRMDLFNPYHMILDISDIIISGHDHLISSNNEPEYLANMVQHFQLGSFACNPDPGRDIFLNSASLLKIDSVNNFIQMNYIYLNLSKGNIKWNFSPTTSTYPLRGRFGKRKKIDFKDKLPIPDKYELNDIGIVWVKRLSTSKNKCISKTNQMTQEDLQYINKEIIRYFYFGQTYRKSLIKGLEAFSTYSIDNDNICILTLEEWNKQSLNIETSNIHYIIYSQELNKYSELLAAKQRFLLDKRIIKDTLSIVIIQNN</sequence>
<evidence type="ECO:0000313" key="7">
    <source>
        <dbReference type="EMBL" id="KAA5170808.1"/>
    </source>
</evidence>
<dbReference type="Gene3D" id="3.60.21.10">
    <property type="match status" value="1"/>
</dbReference>
<comment type="similarity">
    <text evidence="4">Belongs to the cyclic nucleotide phosphodiesterase class-III family.</text>
</comment>
<evidence type="ECO:0000256" key="1">
    <source>
        <dbReference type="ARBA" id="ARBA00022723"/>
    </source>
</evidence>
<dbReference type="EMBL" id="VWEQ01000040">
    <property type="protein sequence ID" value="KAA4747325.1"/>
    <property type="molecule type" value="Genomic_DNA"/>
</dbReference>
<dbReference type="GO" id="GO:0016787">
    <property type="term" value="F:hydrolase activity"/>
    <property type="evidence" value="ECO:0007669"/>
    <property type="project" value="UniProtKB-KW"/>
</dbReference>
<dbReference type="PANTHER" id="PTHR42988">
    <property type="entry name" value="PHOSPHOHYDROLASE"/>
    <property type="match status" value="1"/>
</dbReference>
<dbReference type="AlphaFoldDB" id="A0A5M5PW75"/>
<dbReference type="InterPro" id="IPR004843">
    <property type="entry name" value="Calcineurin-like_PHP"/>
</dbReference>